<dbReference type="GO" id="GO:0009507">
    <property type="term" value="C:chloroplast"/>
    <property type="evidence" value="ECO:0007669"/>
    <property type="project" value="TreeGrafter"/>
</dbReference>
<feature type="non-terminal residue" evidence="1">
    <location>
        <position position="1"/>
    </location>
</feature>
<dbReference type="PANTHER" id="PTHR42995:SF5">
    <property type="entry name" value="ACETYL-COENZYME A CARBOXYLASE CARBOXYL TRANSFERASE SUBUNIT BETA, CHLOROPLASTIC"/>
    <property type="match status" value="1"/>
</dbReference>
<dbReference type="PANTHER" id="PTHR42995">
    <property type="entry name" value="ACETYL-COENZYME A CARBOXYLASE CARBOXYL TRANSFERASE SUBUNIT BETA, CHLOROPLASTIC"/>
    <property type="match status" value="1"/>
</dbReference>
<name>A0A371I466_MUCPR</name>
<keyword evidence="1" id="KW-0808">Transferase</keyword>
<reference evidence="1" key="1">
    <citation type="submission" date="2018-05" db="EMBL/GenBank/DDBJ databases">
        <title>Draft genome of Mucuna pruriens seed.</title>
        <authorList>
            <person name="Nnadi N.E."/>
            <person name="Vos R."/>
            <person name="Hasami M.H."/>
            <person name="Devisetty U.K."/>
            <person name="Aguiy J.C."/>
        </authorList>
    </citation>
    <scope>NUCLEOTIDE SEQUENCE [LARGE SCALE GENOMIC DNA]</scope>
    <source>
        <strain evidence="1">JCA_2017</strain>
    </source>
</reference>
<dbReference type="OrthoDB" id="838593at2759"/>
<protein>
    <submittedName>
        <fullName evidence="1">Acetyl-coenzyme A carboxylase carboxyl transferase subunit beta, chloroplastic</fullName>
    </submittedName>
</protein>
<proteinExistence type="predicted"/>
<dbReference type="AlphaFoldDB" id="A0A371I466"/>
<evidence type="ECO:0000313" key="2">
    <source>
        <dbReference type="Proteomes" id="UP000257109"/>
    </source>
</evidence>
<evidence type="ECO:0000313" key="1">
    <source>
        <dbReference type="EMBL" id="RDY09837.1"/>
    </source>
</evidence>
<dbReference type="STRING" id="157652.A0A371I466"/>
<dbReference type="Proteomes" id="UP000257109">
    <property type="component" value="Unassembled WGS sequence"/>
</dbReference>
<organism evidence="1 2">
    <name type="scientific">Mucuna pruriens</name>
    <name type="common">Velvet bean</name>
    <name type="synonym">Dolichos pruriens</name>
    <dbReference type="NCBI Taxonomy" id="157652"/>
    <lineage>
        <taxon>Eukaryota</taxon>
        <taxon>Viridiplantae</taxon>
        <taxon>Streptophyta</taxon>
        <taxon>Embryophyta</taxon>
        <taxon>Tracheophyta</taxon>
        <taxon>Spermatophyta</taxon>
        <taxon>Magnoliopsida</taxon>
        <taxon>eudicotyledons</taxon>
        <taxon>Gunneridae</taxon>
        <taxon>Pentapetalae</taxon>
        <taxon>rosids</taxon>
        <taxon>fabids</taxon>
        <taxon>Fabales</taxon>
        <taxon>Fabaceae</taxon>
        <taxon>Papilionoideae</taxon>
        <taxon>50 kb inversion clade</taxon>
        <taxon>NPAAA clade</taxon>
        <taxon>indigoferoid/millettioid clade</taxon>
        <taxon>Phaseoleae</taxon>
        <taxon>Mucuna</taxon>
    </lineage>
</organism>
<dbReference type="GO" id="GO:2001295">
    <property type="term" value="P:malonyl-CoA biosynthetic process"/>
    <property type="evidence" value="ECO:0007669"/>
    <property type="project" value="TreeGrafter"/>
</dbReference>
<dbReference type="EMBL" id="QJKJ01000959">
    <property type="protein sequence ID" value="RDY09837.1"/>
    <property type="molecule type" value="Genomic_DNA"/>
</dbReference>
<dbReference type="GO" id="GO:0003989">
    <property type="term" value="F:acetyl-CoA carboxylase activity"/>
    <property type="evidence" value="ECO:0007669"/>
    <property type="project" value="TreeGrafter"/>
</dbReference>
<dbReference type="GO" id="GO:0006633">
    <property type="term" value="P:fatty acid biosynthetic process"/>
    <property type="evidence" value="ECO:0007669"/>
    <property type="project" value="TreeGrafter"/>
</dbReference>
<dbReference type="GO" id="GO:0016740">
    <property type="term" value="F:transferase activity"/>
    <property type="evidence" value="ECO:0007669"/>
    <property type="project" value="UniProtKB-KW"/>
</dbReference>
<comment type="caution">
    <text evidence="1">The sequence shown here is derived from an EMBL/GenBank/DDBJ whole genome shotgun (WGS) entry which is preliminary data.</text>
</comment>
<gene>
    <name evidence="1" type="primary">accD</name>
    <name evidence="1" type="ORF">CR513_05741</name>
</gene>
<keyword evidence="2" id="KW-1185">Reference proteome</keyword>
<accession>A0A371I466</accession>
<sequence>MSISNRRIELSIDPEEEPYKDRIDSYKRKMRLTEVVQTCTSELSGIHVTIGIMNFQFMGCSRLFFSMIDK</sequence>